<reference evidence="2" key="1">
    <citation type="submission" date="2021-10" db="EMBL/GenBank/DDBJ databases">
        <title>Streptomonospora sp. nov., isolated from mangrove soil.</title>
        <authorList>
            <person name="Chen X."/>
            <person name="Ge X."/>
            <person name="Liu W."/>
        </authorList>
    </citation>
    <scope>NUCLEOTIDE SEQUENCE</scope>
    <source>
        <strain evidence="2">S1-112</strain>
    </source>
</reference>
<dbReference type="EMBL" id="JAJAQC010000018">
    <property type="protein sequence ID" value="MDA0565222.1"/>
    <property type="molecule type" value="Genomic_DNA"/>
</dbReference>
<dbReference type="AlphaFoldDB" id="A0A9X3NK51"/>
<feature type="region of interest" description="Disordered" evidence="1">
    <location>
        <begin position="1"/>
        <end position="56"/>
    </location>
</feature>
<evidence type="ECO:0000256" key="1">
    <source>
        <dbReference type="SAM" id="MobiDB-lite"/>
    </source>
</evidence>
<evidence type="ECO:0000313" key="2">
    <source>
        <dbReference type="EMBL" id="MDA0565222.1"/>
    </source>
</evidence>
<feature type="compositionally biased region" description="Pro residues" evidence="1">
    <location>
        <begin position="35"/>
        <end position="45"/>
    </location>
</feature>
<organism evidence="2 3">
    <name type="scientific">Streptomonospora mangrovi</name>
    <dbReference type="NCBI Taxonomy" id="2883123"/>
    <lineage>
        <taxon>Bacteria</taxon>
        <taxon>Bacillati</taxon>
        <taxon>Actinomycetota</taxon>
        <taxon>Actinomycetes</taxon>
        <taxon>Streptosporangiales</taxon>
        <taxon>Nocardiopsidaceae</taxon>
        <taxon>Streptomonospora</taxon>
    </lineage>
</organism>
<protein>
    <recommendedName>
        <fullName evidence="4">Nitroreductase family protein</fullName>
    </recommendedName>
</protein>
<dbReference type="InterPro" id="IPR000415">
    <property type="entry name" value="Nitroreductase-like"/>
</dbReference>
<dbReference type="Proteomes" id="UP001140076">
    <property type="component" value="Unassembled WGS sequence"/>
</dbReference>
<feature type="compositionally biased region" description="Low complexity" evidence="1">
    <location>
        <begin position="25"/>
        <end position="34"/>
    </location>
</feature>
<sequence length="365" mass="38261">MSATDHLPGHAHRAHRPTRPPGLPPALARAFAPDSPGPALPPGPRVNPWRGAGAAPVAAPDRERDLLAALWSGEGFHRRADGTPTGIRRRPVPSAGGAYPVQTHLVVGAGGALEAGRYVYDHEHDTLLRRDDTADRAAGWTAEDANDRAAGTHVVLTVQPGRSFGRYRHRAWPLWVADTAYALAAVEFLIGADPARVRLGPGAPLRALLGVPRAAEPDRWLGRGLVPEIPLAALELPASWAVAPGRRDALAGRRSPALSEFTAAARHRPRADGADRAAAACGQAWVRGAHRLATWSVAVHAPAAAVADALWRSHRAAAGLCYAGALSGRWRCRPVSGFSATGGRWTVHALAMLPGDPSAAEGAAP</sequence>
<comment type="caution">
    <text evidence="2">The sequence shown here is derived from an EMBL/GenBank/DDBJ whole genome shotgun (WGS) entry which is preliminary data.</text>
</comment>
<evidence type="ECO:0008006" key="4">
    <source>
        <dbReference type="Google" id="ProtNLM"/>
    </source>
</evidence>
<dbReference type="RefSeq" id="WP_270072494.1">
    <property type="nucleotide sequence ID" value="NZ_JAJAQC010000018.1"/>
</dbReference>
<accession>A0A9X3NK51</accession>
<gene>
    <name evidence="2" type="ORF">LG943_12975</name>
</gene>
<name>A0A9X3NK51_9ACTN</name>
<dbReference type="GO" id="GO:0016491">
    <property type="term" value="F:oxidoreductase activity"/>
    <property type="evidence" value="ECO:0007669"/>
    <property type="project" value="InterPro"/>
</dbReference>
<keyword evidence="3" id="KW-1185">Reference proteome</keyword>
<dbReference type="Gene3D" id="3.40.109.10">
    <property type="entry name" value="NADH Oxidase"/>
    <property type="match status" value="1"/>
</dbReference>
<evidence type="ECO:0000313" key="3">
    <source>
        <dbReference type="Proteomes" id="UP001140076"/>
    </source>
</evidence>
<feature type="compositionally biased region" description="Basic residues" evidence="1">
    <location>
        <begin position="9"/>
        <end position="18"/>
    </location>
</feature>
<proteinExistence type="predicted"/>